<dbReference type="STRING" id="82633.GCA_000974605_01595"/>
<protein>
    <submittedName>
        <fullName evidence="2">Metallophosphoesterase</fullName>
    </submittedName>
</protein>
<dbReference type="RefSeq" id="WP_101680266.1">
    <property type="nucleotide sequence ID" value="NZ_PJRP01000001.1"/>
</dbReference>
<dbReference type="SUPFAM" id="SSF56300">
    <property type="entry name" value="Metallo-dependent phosphatases"/>
    <property type="match status" value="1"/>
</dbReference>
<dbReference type="OrthoDB" id="356681at2"/>
<comment type="caution">
    <text evidence="2">The sequence shown here is derived from an EMBL/GenBank/DDBJ whole genome shotgun (WGS) entry which is preliminary data.</text>
</comment>
<dbReference type="InterPro" id="IPR029052">
    <property type="entry name" value="Metallo-depent_PP-like"/>
</dbReference>
<dbReference type="InterPro" id="IPR004843">
    <property type="entry name" value="Calcineurin-like_PHP"/>
</dbReference>
<evidence type="ECO:0000313" key="2">
    <source>
        <dbReference type="EMBL" id="PLQ02497.1"/>
    </source>
</evidence>
<accession>A0A2N5CJY2</accession>
<dbReference type="PANTHER" id="PTHR37844">
    <property type="entry name" value="SER/THR PROTEIN PHOSPHATASE SUPERFAMILY (AFU_ORTHOLOGUE AFUA_1G14840)"/>
    <property type="match status" value="1"/>
</dbReference>
<organism evidence="2 3">
    <name type="scientific">Cupriavidus pauculus</name>
    <dbReference type="NCBI Taxonomy" id="82633"/>
    <lineage>
        <taxon>Bacteria</taxon>
        <taxon>Pseudomonadati</taxon>
        <taxon>Pseudomonadota</taxon>
        <taxon>Betaproteobacteria</taxon>
        <taxon>Burkholderiales</taxon>
        <taxon>Burkholderiaceae</taxon>
        <taxon>Cupriavidus</taxon>
    </lineage>
</organism>
<dbReference type="GO" id="GO:0016787">
    <property type="term" value="F:hydrolase activity"/>
    <property type="evidence" value="ECO:0007669"/>
    <property type="project" value="InterPro"/>
</dbReference>
<dbReference type="EMBL" id="PJRP01000001">
    <property type="protein sequence ID" value="PLQ02497.1"/>
    <property type="molecule type" value="Genomic_DNA"/>
</dbReference>
<dbReference type="Proteomes" id="UP000234341">
    <property type="component" value="Unassembled WGS sequence"/>
</dbReference>
<reference evidence="2 3" key="1">
    <citation type="submission" date="2017-12" db="EMBL/GenBank/DDBJ databases">
        <title>Genome sequence of the active heterotrophic nitrifier-denitrifier, Cupriavidus pauculus UM1.</title>
        <authorList>
            <person name="Putonti C."/>
            <person name="Castignetti D."/>
        </authorList>
    </citation>
    <scope>NUCLEOTIDE SEQUENCE [LARGE SCALE GENOMIC DNA]</scope>
    <source>
        <strain evidence="2 3">UM1</strain>
    </source>
</reference>
<name>A0A2N5CJY2_9BURK</name>
<dbReference type="PANTHER" id="PTHR37844:SF2">
    <property type="entry name" value="SER_THR PROTEIN PHOSPHATASE SUPERFAMILY (AFU_ORTHOLOGUE AFUA_1G14840)"/>
    <property type="match status" value="1"/>
</dbReference>
<dbReference type="Pfam" id="PF00149">
    <property type="entry name" value="Metallophos"/>
    <property type="match status" value="1"/>
</dbReference>
<gene>
    <name evidence="2" type="ORF">CYJ10_04200</name>
</gene>
<proteinExistence type="predicted"/>
<evidence type="ECO:0000313" key="3">
    <source>
        <dbReference type="Proteomes" id="UP000234341"/>
    </source>
</evidence>
<feature type="domain" description="Calcineurin-like phosphoesterase" evidence="1">
    <location>
        <begin position="4"/>
        <end position="223"/>
    </location>
</feature>
<dbReference type="Gene3D" id="3.60.21.10">
    <property type="match status" value="1"/>
</dbReference>
<sequence>MKLRILSDLHIEHHMPEDVPGCSADLTILAGDIANGRDGIDWAARTFAGPVLYIPGNHEYYESAFEPVDQLMADGAAASGHVTLLNGSVAEFADAPGGAVRVIGTTWWTDYALYGESRIDEAMAACAKVMVDHRLIATAGDDGQPRPYTPADALARHRAATAWLADTLAQPFDGKTVVVTHHGPDLGSLDARYAHDIVSAGFISRRPDLVAQADLWIHGHTHTSFDYWIDDTRVVCNPRGYISRRTGVPENPRFDWGKVVEV</sequence>
<dbReference type="AlphaFoldDB" id="A0A2N5CJY2"/>
<evidence type="ECO:0000259" key="1">
    <source>
        <dbReference type="Pfam" id="PF00149"/>
    </source>
</evidence>